<name>A0A915JCK9_ROMCU</name>
<evidence type="ECO:0000313" key="2">
    <source>
        <dbReference type="Proteomes" id="UP000887565"/>
    </source>
</evidence>
<dbReference type="WBParaSite" id="nRc.2.0.1.t23897-RA">
    <property type="protein sequence ID" value="nRc.2.0.1.t23897-RA"/>
    <property type="gene ID" value="nRc.2.0.1.g23897"/>
</dbReference>
<accession>A0A915JCK9</accession>
<sequence length="228" mass="26314">MKLLTCLKCQYWNFCPQVLAQSTNAALDDCVRMQQNYDVTSMSLPSILLHSCLQLVIILSVTLLRRWPPKIDPLFRQMSPAFIDDFHNNNDENLRDFTSIIASQFAVYGSTLLFLNTHPLLCLWFSGRILGDQCRRVLPFTEKLWRSRFQSRNEGVTQEEDELNGDQRQSKMVDWSPLHSVNLVNNNEQKRRGPRGPVSKLLVRHASPGTIYCSEEMLPTSSSYGQWM</sequence>
<keyword evidence="2" id="KW-1185">Reference proteome</keyword>
<proteinExistence type="predicted"/>
<organism evidence="2 3">
    <name type="scientific">Romanomermis culicivorax</name>
    <name type="common">Nematode worm</name>
    <dbReference type="NCBI Taxonomy" id="13658"/>
    <lineage>
        <taxon>Eukaryota</taxon>
        <taxon>Metazoa</taxon>
        <taxon>Ecdysozoa</taxon>
        <taxon>Nematoda</taxon>
        <taxon>Enoplea</taxon>
        <taxon>Dorylaimia</taxon>
        <taxon>Mermithida</taxon>
        <taxon>Mermithoidea</taxon>
        <taxon>Mermithidae</taxon>
        <taxon>Romanomermis</taxon>
    </lineage>
</organism>
<keyword evidence="1" id="KW-1133">Transmembrane helix</keyword>
<keyword evidence="1" id="KW-0812">Transmembrane</keyword>
<dbReference type="Proteomes" id="UP000887565">
    <property type="component" value="Unplaced"/>
</dbReference>
<evidence type="ECO:0000256" key="1">
    <source>
        <dbReference type="SAM" id="Phobius"/>
    </source>
</evidence>
<keyword evidence="1" id="KW-0472">Membrane</keyword>
<dbReference type="AlphaFoldDB" id="A0A915JCK9"/>
<reference evidence="3" key="1">
    <citation type="submission" date="2022-11" db="UniProtKB">
        <authorList>
            <consortium name="WormBaseParasite"/>
        </authorList>
    </citation>
    <scope>IDENTIFICATION</scope>
</reference>
<protein>
    <submittedName>
        <fullName evidence="3">Uncharacterized protein</fullName>
    </submittedName>
</protein>
<evidence type="ECO:0000313" key="3">
    <source>
        <dbReference type="WBParaSite" id="nRc.2.0.1.t23897-RA"/>
    </source>
</evidence>
<feature type="transmembrane region" description="Helical" evidence="1">
    <location>
        <begin position="47"/>
        <end position="64"/>
    </location>
</feature>